<dbReference type="Proteomes" id="UP000789342">
    <property type="component" value="Unassembled WGS sequence"/>
</dbReference>
<dbReference type="PANTHER" id="PTHR37325:SF1">
    <property type="entry name" value="OXIDOREDUCTASE 21 KDA SUBUNIT, PUTATIVE (AFU_ORTHOLOGUE AFUA_4G05910)-RELATED"/>
    <property type="match status" value="1"/>
</dbReference>
<keyword evidence="2" id="KW-1185">Reference proteome</keyword>
<proteinExistence type="predicted"/>
<dbReference type="InterPro" id="IPR016813">
    <property type="entry name" value="NADH_Ub_cplx-1_21kDa"/>
</dbReference>
<dbReference type="PANTHER" id="PTHR37325">
    <property type="entry name" value="OXIDOREDUCTASE 21 KDA SUBUNIT, PUTATIVE (AFU_ORTHOLOGUE AFUA_4G05910)-RELATED"/>
    <property type="match status" value="1"/>
</dbReference>
<dbReference type="OrthoDB" id="2093493at2759"/>
<dbReference type="EMBL" id="CAJVPV010000142">
    <property type="protein sequence ID" value="CAG8444578.1"/>
    <property type="molecule type" value="Genomic_DNA"/>
</dbReference>
<dbReference type="CDD" id="cd22849">
    <property type="entry name" value="NuzM"/>
    <property type="match status" value="1"/>
</dbReference>
<accession>A0A9N8YMY5</accession>
<gene>
    <name evidence="1" type="ORF">AMORRO_LOCUS526</name>
</gene>
<name>A0A9N8YMY5_9GLOM</name>
<sequence length="165" mass="18695">MASYTRGSFNKFYEKIRQLLTVNPETNTGVPLTGIYRTPAPGSQPRDYVRPLTKHSDLAQNYYFNRDARRNYPRLAVYTQQDVAGLITASHLKSITAGEQESSESTQITTIPENITLTEAIAFVPPLYSANKLPPVPITRSTYDWKNSDDAEMPEDNNWTMRMVS</sequence>
<reference evidence="1" key="1">
    <citation type="submission" date="2021-06" db="EMBL/GenBank/DDBJ databases">
        <authorList>
            <person name="Kallberg Y."/>
            <person name="Tangrot J."/>
            <person name="Rosling A."/>
        </authorList>
    </citation>
    <scope>NUCLEOTIDE SEQUENCE</scope>
    <source>
        <strain evidence="1">CL551</strain>
    </source>
</reference>
<comment type="caution">
    <text evidence="1">The sequence shown here is derived from an EMBL/GenBank/DDBJ whole genome shotgun (WGS) entry which is preliminary data.</text>
</comment>
<evidence type="ECO:0000313" key="1">
    <source>
        <dbReference type="EMBL" id="CAG8444578.1"/>
    </source>
</evidence>
<dbReference type="PIRSF" id="PIRSF022976">
    <property type="entry name" value="NADH_Oxi_21kDa"/>
    <property type="match status" value="1"/>
</dbReference>
<evidence type="ECO:0000313" key="2">
    <source>
        <dbReference type="Proteomes" id="UP000789342"/>
    </source>
</evidence>
<organism evidence="1 2">
    <name type="scientific">Acaulospora morrowiae</name>
    <dbReference type="NCBI Taxonomy" id="94023"/>
    <lineage>
        <taxon>Eukaryota</taxon>
        <taxon>Fungi</taxon>
        <taxon>Fungi incertae sedis</taxon>
        <taxon>Mucoromycota</taxon>
        <taxon>Glomeromycotina</taxon>
        <taxon>Glomeromycetes</taxon>
        <taxon>Diversisporales</taxon>
        <taxon>Acaulosporaceae</taxon>
        <taxon>Acaulospora</taxon>
    </lineage>
</organism>
<dbReference type="AlphaFoldDB" id="A0A9N8YMY5"/>
<protein>
    <submittedName>
        <fullName evidence="1">12846_t:CDS:1</fullName>
    </submittedName>
</protein>